<reference evidence="9 10" key="1">
    <citation type="submission" date="2019-05" db="EMBL/GenBank/DDBJ databases">
        <authorList>
            <person name="Qu J.-H."/>
        </authorList>
    </citation>
    <scope>NUCLEOTIDE SEQUENCE [LARGE SCALE GENOMIC DNA]</scope>
    <source>
        <strain evidence="9 10">Z12</strain>
    </source>
</reference>
<dbReference type="GO" id="GO:0005886">
    <property type="term" value="C:plasma membrane"/>
    <property type="evidence" value="ECO:0007669"/>
    <property type="project" value="UniProtKB-SubCell"/>
</dbReference>
<feature type="transmembrane region" description="Helical" evidence="6">
    <location>
        <begin position="21"/>
        <end position="42"/>
    </location>
</feature>
<dbReference type="PANTHER" id="PTHR30572:SF18">
    <property type="entry name" value="ABC-TYPE MACROLIDE FAMILY EXPORT SYSTEM PERMEASE COMPONENT 2"/>
    <property type="match status" value="1"/>
</dbReference>
<feature type="transmembrane region" description="Helical" evidence="6">
    <location>
        <begin position="280"/>
        <end position="300"/>
    </location>
</feature>
<gene>
    <name evidence="9" type="ORF">FEM55_13040</name>
</gene>
<dbReference type="RefSeq" id="WP_138281814.1">
    <property type="nucleotide sequence ID" value="NZ_BMGE01000003.1"/>
</dbReference>
<feature type="domain" description="MacB-like periplasmic core" evidence="8">
    <location>
        <begin position="20"/>
        <end position="236"/>
    </location>
</feature>
<accession>A0A5R9KAA9</accession>
<evidence type="ECO:0000256" key="4">
    <source>
        <dbReference type="ARBA" id="ARBA00022989"/>
    </source>
</evidence>
<evidence type="ECO:0000313" key="9">
    <source>
        <dbReference type="EMBL" id="TLU91705.1"/>
    </source>
</evidence>
<evidence type="ECO:0000256" key="5">
    <source>
        <dbReference type="ARBA" id="ARBA00023136"/>
    </source>
</evidence>
<feature type="transmembrane region" description="Helical" evidence="6">
    <location>
        <begin position="331"/>
        <end position="354"/>
    </location>
</feature>
<feature type="transmembrane region" description="Helical" evidence="6">
    <location>
        <begin position="752"/>
        <end position="772"/>
    </location>
</feature>
<dbReference type="Pfam" id="PF02687">
    <property type="entry name" value="FtsX"/>
    <property type="match status" value="2"/>
</dbReference>
<feature type="transmembrane region" description="Helical" evidence="6">
    <location>
        <begin position="374"/>
        <end position="402"/>
    </location>
</feature>
<evidence type="ECO:0000256" key="2">
    <source>
        <dbReference type="ARBA" id="ARBA00022475"/>
    </source>
</evidence>
<dbReference type="InterPro" id="IPR025857">
    <property type="entry name" value="MacB_PCD"/>
</dbReference>
<dbReference type="InterPro" id="IPR003838">
    <property type="entry name" value="ABC3_permease_C"/>
</dbReference>
<dbReference type="EMBL" id="VCEI01000025">
    <property type="protein sequence ID" value="TLU91705.1"/>
    <property type="molecule type" value="Genomic_DNA"/>
</dbReference>
<evidence type="ECO:0000313" key="10">
    <source>
        <dbReference type="Proteomes" id="UP000309788"/>
    </source>
</evidence>
<evidence type="ECO:0000256" key="1">
    <source>
        <dbReference type="ARBA" id="ARBA00004651"/>
    </source>
</evidence>
<dbReference type="AlphaFoldDB" id="A0A5R9KAA9"/>
<keyword evidence="3 6" id="KW-0812">Transmembrane</keyword>
<evidence type="ECO:0000259" key="7">
    <source>
        <dbReference type="Pfam" id="PF02687"/>
    </source>
</evidence>
<dbReference type="GO" id="GO:0022857">
    <property type="term" value="F:transmembrane transporter activity"/>
    <property type="evidence" value="ECO:0007669"/>
    <property type="project" value="TreeGrafter"/>
</dbReference>
<name>A0A5R9KAA9_9BACT</name>
<dbReference type="Proteomes" id="UP000309788">
    <property type="component" value="Unassembled WGS sequence"/>
</dbReference>
<evidence type="ECO:0000259" key="8">
    <source>
        <dbReference type="Pfam" id="PF12704"/>
    </source>
</evidence>
<evidence type="ECO:0000256" key="6">
    <source>
        <dbReference type="SAM" id="Phobius"/>
    </source>
</evidence>
<comment type="subcellular location">
    <subcellularLocation>
        <location evidence="1">Cell membrane</location>
        <topology evidence="1">Multi-pass membrane protein</topology>
    </subcellularLocation>
</comment>
<feature type="transmembrane region" description="Helical" evidence="6">
    <location>
        <begin position="423"/>
        <end position="442"/>
    </location>
</feature>
<protein>
    <submittedName>
        <fullName evidence="9">FtsX-like permease family protein</fullName>
    </submittedName>
</protein>
<proteinExistence type="predicted"/>
<comment type="caution">
    <text evidence="9">The sequence shown here is derived from an EMBL/GenBank/DDBJ whole genome shotgun (WGS) entry which is preliminary data.</text>
</comment>
<keyword evidence="10" id="KW-1185">Reference proteome</keyword>
<dbReference type="PANTHER" id="PTHR30572">
    <property type="entry name" value="MEMBRANE COMPONENT OF TRANSPORTER-RELATED"/>
    <property type="match status" value="1"/>
</dbReference>
<evidence type="ECO:0000256" key="3">
    <source>
        <dbReference type="ARBA" id="ARBA00022692"/>
    </source>
</evidence>
<keyword evidence="2" id="KW-1003">Cell membrane</keyword>
<feature type="transmembrane region" description="Helical" evidence="6">
    <location>
        <begin position="668"/>
        <end position="692"/>
    </location>
</feature>
<keyword evidence="4 6" id="KW-1133">Transmembrane helix</keyword>
<sequence>MLTNYLKIAFRNLVKNKTYSLINIIGLALGMAVSVLILIFVMHEFSYDQFHVNNTRIYRILSQIKMGDNDMQFTSFSAKLGPALKEYNPQVQDYVRVKPAYQKVVMRNPEKGGELFYEPGFLFADPSFFKVFSFKLKEGNPDTILEKPFTMVISERAARKYFGNRQALGKTLVYEGKHMMQITGIAQDPPSNSTFDFDFVVSASTFPKLSEQDKNNWEVAGIFTTYLLLDSEKSKYIVEKNIKREGNKTGAFDSTANYKLESFGGIHLGNNFNESGNTKLIYIFAGVAVVILLLALFNYMSLTTARATMRAKEVGVRKVVGAGKNGLVRQFYVESVLVCTLSFALAFVLVNMMQQPFYNLLDLRIDSSFLLSPGFIGFLALLLMVSALIAGSYPALILSGFAPLDVLKGKFGGAQNGASVRRIFMVFQFAVSITLIVCSLVVNNQLQFMQTKKLGLYKDQVLSIPLSATMAPNYFPMRNEIREQTGVDQVAFTNAGLFKGYNMFFLKNFTTGKDVSLTYMVVDKNFTRTLGLKWKTEPAAEIWKDRNYVVVNETAVRQLGMKGNPIGQKVGENDEIAGILKDFHFSSVQNEIKAMGLFVVNDTSNVLKVPGATGVLYVRLDPKADLKEKVAAIGGIFKKYDREKPFEYYFLDDAFNETFKTEIRMSRMFSVFTAFAIFIACIGLFGLVTFTAEIRTKEIGIRKVLGASVAGIVALLSRDFIRLVLVAIVLAIPAAYYLMNKWLQDFTYRIQIPIWILIVSSISAIAIALLTISFQSIKAALMNPVESLKSD</sequence>
<feature type="domain" description="ABC3 transporter permease C-terminal" evidence="7">
    <location>
        <begin position="671"/>
        <end position="784"/>
    </location>
</feature>
<dbReference type="Pfam" id="PF12704">
    <property type="entry name" value="MacB_PCD"/>
    <property type="match status" value="1"/>
</dbReference>
<dbReference type="InterPro" id="IPR050250">
    <property type="entry name" value="Macrolide_Exporter_MacB"/>
</dbReference>
<feature type="domain" description="ABC3 transporter permease C-terminal" evidence="7">
    <location>
        <begin position="287"/>
        <end position="399"/>
    </location>
</feature>
<dbReference type="OrthoDB" id="5933722at2"/>
<feature type="transmembrane region" description="Helical" evidence="6">
    <location>
        <begin position="704"/>
        <end position="732"/>
    </location>
</feature>
<organism evidence="9 10">
    <name type="scientific">Dyadobacter sediminis</name>
    <dbReference type="NCBI Taxonomy" id="1493691"/>
    <lineage>
        <taxon>Bacteria</taxon>
        <taxon>Pseudomonadati</taxon>
        <taxon>Bacteroidota</taxon>
        <taxon>Cytophagia</taxon>
        <taxon>Cytophagales</taxon>
        <taxon>Spirosomataceae</taxon>
        <taxon>Dyadobacter</taxon>
    </lineage>
</organism>
<keyword evidence="5 6" id="KW-0472">Membrane</keyword>